<dbReference type="InterPro" id="IPR015366">
    <property type="entry name" value="S53_propep"/>
</dbReference>
<dbReference type="PANTHER" id="PTHR14218">
    <property type="entry name" value="PROTEASE S8 TRIPEPTIDYL PEPTIDASE I CLN2"/>
    <property type="match status" value="1"/>
</dbReference>
<evidence type="ECO:0000256" key="2">
    <source>
        <dbReference type="ARBA" id="ARBA00002451"/>
    </source>
</evidence>
<evidence type="ECO:0000256" key="6">
    <source>
        <dbReference type="ARBA" id="ARBA00022723"/>
    </source>
</evidence>
<feature type="binding site" evidence="11">
    <location>
        <position position="633"/>
    </location>
    <ligand>
        <name>Ca(2+)</name>
        <dbReference type="ChEBI" id="CHEBI:29108"/>
    </ligand>
</feature>
<feature type="domain" description="Peptidase S53" evidence="13">
    <location>
        <begin position="230"/>
        <end position="653"/>
    </location>
</feature>
<feature type="active site" description="Charge relay system" evidence="11">
    <location>
        <position position="306"/>
    </location>
</feature>
<evidence type="ECO:0000256" key="11">
    <source>
        <dbReference type="PROSITE-ProRule" id="PRU01032"/>
    </source>
</evidence>
<keyword evidence="9 11" id="KW-0106">Calcium</keyword>
<proteinExistence type="predicted"/>
<accession>A0A9W7W773</accession>
<dbReference type="SUPFAM" id="SSF54897">
    <property type="entry name" value="Protease propeptides/inhibitors"/>
    <property type="match status" value="1"/>
</dbReference>
<comment type="subcellular location">
    <subcellularLocation>
        <location evidence="3">Secreted</location>
        <location evidence="3">Extracellular space</location>
    </subcellularLocation>
</comment>
<dbReference type="PROSITE" id="PS51695">
    <property type="entry name" value="SEDOLISIN"/>
    <property type="match status" value="1"/>
</dbReference>
<dbReference type="InterPro" id="IPR050819">
    <property type="entry name" value="Tripeptidyl-peptidase_I"/>
</dbReference>
<evidence type="ECO:0000313" key="15">
    <source>
        <dbReference type="Proteomes" id="UP001138500"/>
    </source>
</evidence>
<evidence type="ECO:0000256" key="4">
    <source>
        <dbReference type="ARBA" id="ARBA00012462"/>
    </source>
</evidence>
<feature type="chain" id="PRO_5040752238" description="tripeptidyl-peptidase II" evidence="12">
    <location>
        <begin position="19"/>
        <end position="782"/>
    </location>
</feature>
<dbReference type="Pfam" id="PF09286">
    <property type="entry name" value="Pro-kuma_activ"/>
    <property type="match status" value="1"/>
</dbReference>
<evidence type="ECO:0000256" key="7">
    <source>
        <dbReference type="ARBA" id="ARBA00022801"/>
    </source>
</evidence>
<dbReference type="GO" id="GO:0006508">
    <property type="term" value="P:proteolysis"/>
    <property type="evidence" value="ECO:0007669"/>
    <property type="project" value="UniProtKB-KW"/>
</dbReference>
<comment type="cofactor">
    <cofactor evidence="11">
        <name>Ca(2+)</name>
        <dbReference type="ChEBI" id="CHEBI:29108"/>
    </cofactor>
    <text evidence="11">Binds 1 Ca(2+) ion per subunit.</text>
</comment>
<evidence type="ECO:0000259" key="13">
    <source>
        <dbReference type="PROSITE" id="PS51695"/>
    </source>
</evidence>
<dbReference type="GO" id="GO:0004252">
    <property type="term" value="F:serine-type endopeptidase activity"/>
    <property type="evidence" value="ECO:0007669"/>
    <property type="project" value="UniProtKB-UniRule"/>
</dbReference>
<feature type="binding site" evidence="11">
    <location>
        <position position="631"/>
    </location>
    <ligand>
        <name>Ca(2+)</name>
        <dbReference type="ChEBI" id="CHEBI:29108"/>
    </ligand>
</feature>
<keyword evidence="6 11" id="KW-0479">Metal-binding</keyword>
<evidence type="ECO:0000256" key="3">
    <source>
        <dbReference type="ARBA" id="ARBA00004239"/>
    </source>
</evidence>
<organism evidence="14 15">
    <name type="scientific">Teratosphaeria destructans</name>
    <dbReference type="NCBI Taxonomy" id="418781"/>
    <lineage>
        <taxon>Eukaryota</taxon>
        <taxon>Fungi</taxon>
        <taxon>Dikarya</taxon>
        <taxon>Ascomycota</taxon>
        <taxon>Pezizomycotina</taxon>
        <taxon>Dothideomycetes</taxon>
        <taxon>Dothideomycetidae</taxon>
        <taxon>Mycosphaerellales</taxon>
        <taxon>Teratosphaeriaceae</taxon>
        <taxon>Teratosphaeria</taxon>
    </lineage>
</organism>
<comment type="function">
    <text evidence="2">Secreted tripeptidyl-peptidase which degrades proteins at acidic pHs and is involved in virulence.</text>
</comment>
<evidence type="ECO:0000256" key="10">
    <source>
        <dbReference type="ARBA" id="ARBA00023145"/>
    </source>
</evidence>
<feature type="signal peptide" evidence="12">
    <location>
        <begin position="1"/>
        <end position="18"/>
    </location>
</feature>
<dbReference type="EC" id="3.4.14.10" evidence="4"/>
<name>A0A9W7W773_9PEZI</name>
<comment type="catalytic activity">
    <reaction evidence="1">
        <text>Release of an N-terminal tripeptide from a polypeptide.</text>
        <dbReference type="EC" id="3.4.14.10"/>
    </reaction>
</comment>
<evidence type="ECO:0000256" key="5">
    <source>
        <dbReference type="ARBA" id="ARBA00022670"/>
    </source>
</evidence>
<sequence length="782" mass="84056">MRHVLTTILAALAAITAAAPTTGPKHVLHEKRSESRHWAKRDRVHGDVKLPMRIGLTQSNLDRGEEMLMKVSHPDSQDYGNHWTAEEVTDFFAPSQDTVDAVRGWLHEAGIEADRISQSVNKQWLQFDAKTSEAEDLLKAKYHFYENIAMEKSTIACDEYHVPAHIKQHVDYITPGIKLYATKAGKPASGDIAKRTFGVGSGNSQPPPTLPLPIGLPPLNALLLAFCDVVITPECIMAEYNISRSTTAAAGNQLGIFEDLGDVYSQTDLNEFFATLAPYIPQGTHPKLDAIDGAVAPDPVTSAGPESDLDFQISYPLIYPQGSILFQTDDPVYEANYTYEGFLNNFLDAIDGSYCTYSAYGETGNSPLDPPYPDPQPGGYKGQLQCGVYKPTNVISISYGGQEADLPASYQQRQCNEFMKLGMQGVSIVVASGDNGVAGPAGDDNSDGCLGTGQIFSPDFPATCPYLTTVGATLLTGQAKKDQETAVTRFGSGGGFSNIYPIPSYQQSAVNTYLTQHTPDYPAYSCTDNSSSCYVGGIYNNAGRGYPDVSAVGDNVLIFNMGLPTLIGGTSAATPVWGAILTRINEKRIAAGMSTIGFVNPTLYANPGAMHDITVGDNPGCGTNGFSAATGWDPVTGLGTPNFPALLKAFGLPNLPRSRTMQRYLSRSSLSQVPSPATGEMQQLIRRPANASNTSNNCRSIHQQIWQAEGLSRGDLVVALSLAQTHLKNVVKEHIQVLQKQIEKLTAHIEHGIHLPVTEAEDDEEAKDGDIRGAIVQAGAES</sequence>
<dbReference type="InterPro" id="IPR030400">
    <property type="entry name" value="Sedolisin_dom"/>
</dbReference>
<gene>
    <name evidence="14" type="ORF">Tdes44962_MAKER00018</name>
</gene>
<dbReference type="PANTHER" id="PTHR14218:SF19">
    <property type="entry name" value="SERINE PROTEASE AORO, PUTATIVE (AFU_ORTHOLOGUE AFUA_6G10250)-RELATED"/>
    <property type="match status" value="1"/>
</dbReference>
<feature type="binding site" evidence="11">
    <location>
        <position position="612"/>
    </location>
    <ligand>
        <name>Ca(2+)</name>
        <dbReference type="ChEBI" id="CHEBI:29108"/>
    </ligand>
</feature>
<keyword evidence="7 11" id="KW-0378">Hydrolase</keyword>
<keyword evidence="8 11" id="KW-0720">Serine protease</keyword>
<dbReference type="CDD" id="cd11377">
    <property type="entry name" value="Pro-peptidase_S53"/>
    <property type="match status" value="1"/>
</dbReference>
<keyword evidence="15" id="KW-1185">Reference proteome</keyword>
<dbReference type="SUPFAM" id="SSF52743">
    <property type="entry name" value="Subtilisin-like"/>
    <property type="match status" value="1"/>
</dbReference>
<dbReference type="EMBL" id="RIBY02000001">
    <property type="protein sequence ID" value="KAH9845808.1"/>
    <property type="molecule type" value="Genomic_DNA"/>
</dbReference>
<evidence type="ECO:0000313" key="14">
    <source>
        <dbReference type="EMBL" id="KAH9845808.1"/>
    </source>
</evidence>
<dbReference type="Gene3D" id="3.40.50.200">
    <property type="entry name" value="Peptidase S8/S53 domain"/>
    <property type="match status" value="1"/>
</dbReference>
<feature type="active site" description="Charge relay system" evidence="11">
    <location>
        <position position="310"/>
    </location>
</feature>
<dbReference type="GO" id="GO:0008240">
    <property type="term" value="F:tripeptidyl-peptidase activity"/>
    <property type="evidence" value="ECO:0007669"/>
    <property type="project" value="UniProtKB-EC"/>
</dbReference>
<keyword evidence="10" id="KW-0865">Zymogen</keyword>
<protein>
    <recommendedName>
        <fullName evidence="4">tripeptidyl-peptidase II</fullName>
        <ecNumber evidence="4">3.4.14.10</ecNumber>
    </recommendedName>
</protein>
<dbReference type="AlphaFoldDB" id="A0A9W7W773"/>
<keyword evidence="5 11" id="KW-0645">Protease</keyword>
<dbReference type="GO" id="GO:0046872">
    <property type="term" value="F:metal ion binding"/>
    <property type="evidence" value="ECO:0007669"/>
    <property type="project" value="UniProtKB-UniRule"/>
</dbReference>
<evidence type="ECO:0000256" key="1">
    <source>
        <dbReference type="ARBA" id="ARBA00001910"/>
    </source>
</evidence>
<dbReference type="SMART" id="SM00944">
    <property type="entry name" value="Pro-kuma_activ"/>
    <property type="match status" value="1"/>
</dbReference>
<dbReference type="Pfam" id="PF00082">
    <property type="entry name" value="Peptidase_S8"/>
    <property type="match status" value="1"/>
</dbReference>
<dbReference type="CDD" id="cd04056">
    <property type="entry name" value="Peptidases_S53"/>
    <property type="match status" value="1"/>
</dbReference>
<dbReference type="InterPro" id="IPR000209">
    <property type="entry name" value="Peptidase_S8/S53_dom"/>
</dbReference>
<reference evidence="14 15" key="2">
    <citation type="journal article" date="2021" name="Curr. Genet.">
        <title>Genetic response to nitrogen starvation in the aggressive Eucalyptus foliar pathogen Teratosphaeria destructans.</title>
        <authorList>
            <person name="Havenga M."/>
            <person name="Wingfield B.D."/>
            <person name="Wingfield M.J."/>
            <person name="Dreyer L.L."/>
            <person name="Roets F."/>
            <person name="Aylward J."/>
        </authorList>
    </citation>
    <scope>NUCLEOTIDE SEQUENCE [LARGE SCALE GENOMIC DNA]</scope>
    <source>
        <strain evidence="14">CMW44962</strain>
    </source>
</reference>
<dbReference type="Proteomes" id="UP001138500">
    <property type="component" value="Unassembled WGS sequence"/>
</dbReference>
<comment type="caution">
    <text evidence="14">The sequence shown here is derived from an EMBL/GenBank/DDBJ whole genome shotgun (WGS) entry which is preliminary data.</text>
</comment>
<evidence type="ECO:0000256" key="8">
    <source>
        <dbReference type="ARBA" id="ARBA00022825"/>
    </source>
</evidence>
<evidence type="ECO:0000256" key="12">
    <source>
        <dbReference type="SAM" id="SignalP"/>
    </source>
</evidence>
<dbReference type="InterPro" id="IPR036852">
    <property type="entry name" value="Peptidase_S8/S53_dom_sf"/>
</dbReference>
<reference evidence="14 15" key="1">
    <citation type="journal article" date="2018" name="IMA Fungus">
        <title>IMA Genome-F 10: Nine draft genome sequences of Claviceps purpurea s.lat., including C. arundinis, C. humidiphila, and C. cf. spartinae, pseudomolecules for the pitch canker pathogen Fusarium circinatum, draft genome of Davidsoniella eucalypti, Grosmannia galeiformis, Quambalaria eucalypti, and Teratosphaeria destructans.</title>
        <authorList>
            <person name="Wingfield B.D."/>
            <person name="Liu M."/>
            <person name="Nguyen H.D."/>
            <person name="Lane F.A."/>
            <person name="Morgan S.W."/>
            <person name="De Vos L."/>
            <person name="Wilken P.M."/>
            <person name="Duong T.A."/>
            <person name="Aylward J."/>
            <person name="Coetzee M.P."/>
            <person name="Dadej K."/>
            <person name="De Beer Z.W."/>
            <person name="Findlay W."/>
            <person name="Havenga M."/>
            <person name="Kolarik M."/>
            <person name="Menzies J.G."/>
            <person name="Naidoo K."/>
            <person name="Pochopski O."/>
            <person name="Shoukouhi P."/>
            <person name="Santana Q.C."/>
            <person name="Seifert K.A."/>
            <person name="Soal N."/>
            <person name="Steenkamp E.T."/>
            <person name="Tatham C.T."/>
            <person name="van der Nest M.A."/>
            <person name="Wingfield M.J."/>
        </authorList>
    </citation>
    <scope>NUCLEOTIDE SEQUENCE [LARGE SCALE GENOMIC DNA]</scope>
    <source>
        <strain evidence="14">CMW44962</strain>
    </source>
</reference>
<evidence type="ECO:0000256" key="9">
    <source>
        <dbReference type="ARBA" id="ARBA00022837"/>
    </source>
</evidence>
<feature type="active site" description="Charge relay system" evidence="11">
    <location>
        <position position="571"/>
    </location>
</feature>
<keyword evidence="12" id="KW-0732">Signal</keyword>
<dbReference type="GO" id="GO:0005576">
    <property type="term" value="C:extracellular region"/>
    <property type="evidence" value="ECO:0007669"/>
    <property type="project" value="UniProtKB-SubCell"/>
</dbReference>
<feature type="binding site" evidence="11">
    <location>
        <position position="613"/>
    </location>
    <ligand>
        <name>Ca(2+)</name>
        <dbReference type="ChEBI" id="CHEBI:29108"/>
    </ligand>
</feature>
<dbReference type="OrthoDB" id="409122at2759"/>